<dbReference type="GO" id="GO:0005794">
    <property type="term" value="C:Golgi apparatus"/>
    <property type="evidence" value="ECO:0007669"/>
    <property type="project" value="TreeGrafter"/>
</dbReference>
<dbReference type="Pfam" id="PF13432">
    <property type="entry name" value="TPR_16"/>
    <property type="match status" value="1"/>
</dbReference>
<accession>A0A3B0X6K4</accession>
<dbReference type="InterPro" id="IPR027417">
    <property type="entry name" value="P-loop_NTPase"/>
</dbReference>
<dbReference type="PANTHER" id="PTHR12788:SF10">
    <property type="entry name" value="PROTEIN-TYROSINE SULFOTRANSFERASE"/>
    <property type="match status" value="1"/>
</dbReference>
<organism evidence="2">
    <name type="scientific">hydrothermal vent metagenome</name>
    <dbReference type="NCBI Taxonomy" id="652676"/>
    <lineage>
        <taxon>unclassified sequences</taxon>
        <taxon>metagenomes</taxon>
        <taxon>ecological metagenomes</taxon>
    </lineage>
</organism>
<dbReference type="InterPro" id="IPR011990">
    <property type="entry name" value="TPR-like_helical_dom_sf"/>
</dbReference>
<dbReference type="SMART" id="SM00028">
    <property type="entry name" value="TPR"/>
    <property type="match status" value="6"/>
</dbReference>
<dbReference type="PROSITE" id="PS50005">
    <property type="entry name" value="TPR"/>
    <property type="match status" value="4"/>
</dbReference>
<dbReference type="Pfam" id="PF13469">
    <property type="entry name" value="Sulfotransfer_3"/>
    <property type="match status" value="1"/>
</dbReference>
<dbReference type="InterPro" id="IPR019734">
    <property type="entry name" value="TPR_rpt"/>
</dbReference>
<sequence>MASGKSKKLLHQGQQYQRKGNLSAALKCYEKAAAADAKNSDAWLTLGNIYFQQKQLQQAEKCFAHVVKIKPEQIEILNKLGVIYYYTRQHGKAIGCYQRILKKQPNNAPVHFNLAISLVENARHTEAVEHIRRSIALSPENSEAHSLLASSLTISGDFEAAKQSYAQARAQDAKNLDAVGGEAFCCVKLGDHQGAYERVARYVEQDVDESGVPRCANMSIAVAYAMTLKVHNHLAEAIAFLERVLKQNTQINKQRAQVHFEVAALYDKNRQFDEAFAHYKKANALVQVIYNKVQQNQHINDIISAFSVEKIRQLIATQDRTQQGSIRPIFIVGMPRSGTSLVEQILSCHSDVLALGESTDIQEMLNKAGKLLKTDLRYPQVFAKMELSLIEDLAAEFLARQANAGRVEAGRNISVVVNKLPHNFMYLGFINVLFPGAKIIHCTRNPIDTCLSNYFQLFSGALDYAYDLQNIVHHYRDYKKIMKHWDEALSIPVFELCYEDIICDQEKYSRLLFEYCGLDWQDACLSFYNSDRVVRTASNEQVRQPIHKKSLDRWKNYREHLGALEVFIE</sequence>
<reference evidence="2" key="1">
    <citation type="submission" date="2018-06" db="EMBL/GenBank/DDBJ databases">
        <authorList>
            <person name="Zhirakovskaya E."/>
        </authorList>
    </citation>
    <scope>NUCLEOTIDE SEQUENCE</scope>
</reference>
<dbReference type="GO" id="GO:0008476">
    <property type="term" value="F:protein-tyrosine sulfotransferase activity"/>
    <property type="evidence" value="ECO:0007669"/>
    <property type="project" value="InterPro"/>
</dbReference>
<dbReference type="EMBL" id="UOFH01000055">
    <property type="protein sequence ID" value="VAW59092.1"/>
    <property type="molecule type" value="Genomic_DNA"/>
</dbReference>
<evidence type="ECO:0000313" key="2">
    <source>
        <dbReference type="EMBL" id="VAW59092.1"/>
    </source>
</evidence>
<dbReference type="Gene3D" id="3.40.50.300">
    <property type="entry name" value="P-loop containing nucleotide triphosphate hydrolases"/>
    <property type="match status" value="1"/>
</dbReference>
<keyword evidence="1" id="KW-0808">Transferase</keyword>
<dbReference type="Pfam" id="PF14559">
    <property type="entry name" value="TPR_19"/>
    <property type="match status" value="2"/>
</dbReference>
<protein>
    <submittedName>
        <fullName evidence="2">TPR domain protein</fullName>
    </submittedName>
</protein>
<dbReference type="SUPFAM" id="SSF48452">
    <property type="entry name" value="TPR-like"/>
    <property type="match status" value="1"/>
</dbReference>
<dbReference type="PANTHER" id="PTHR12788">
    <property type="entry name" value="PROTEIN-TYROSINE SULFOTRANSFERASE 2"/>
    <property type="match status" value="1"/>
</dbReference>
<gene>
    <name evidence="2" type="ORF">MNBD_GAMMA08-1886</name>
</gene>
<dbReference type="AlphaFoldDB" id="A0A3B0X6K4"/>
<name>A0A3B0X6K4_9ZZZZ</name>
<evidence type="ECO:0000256" key="1">
    <source>
        <dbReference type="ARBA" id="ARBA00022679"/>
    </source>
</evidence>
<dbReference type="InterPro" id="IPR026634">
    <property type="entry name" value="TPST-like"/>
</dbReference>
<dbReference type="SUPFAM" id="SSF52540">
    <property type="entry name" value="P-loop containing nucleoside triphosphate hydrolases"/>
    <property type="match status" value="1"/>
</dbReference>
<proteinExistence type="predicted"/>
<dbReference type="Gene3D" id="1.25.40.10">
    <property type="entry name" value="Tetratricopeptide repeat domain"/>
    <property type="match status" value="3"/>
</dbReference>